<evidence type="ECO:0000256" key="6">
    <source>
        <dbReference type="SAM" id="MobiDB-lite"/>
    </source>
</evidence>
<feature type="compositionally biased region" description="Basic and acidic residues" evidence="6">
    <location>
        <begin position="1"/>
        <end position="17"/>
    </location>
</feature>
<dbReference type="FunFam" id="1.20.120.1900:FF:000011">
    <property type="entry name" value="Spindle pole body component"/>
    <property type="match status" value="1"/>
</dbReference>
<protein>
    <recommendedName>
        <fullName evidence="5">Spindle pole body component</fullName>
    </recommendedName>
</protein>
<keyword evidence="4 5" id="KW-0206">Cytoskeleton</keyword>
<evidence type="ECO:0000313" key="9">
    <source>
        <dbReference type="EMBL" id="CDO53376.1"/>
    </source>
</evidence>
<keyword evidence="10" id="KW-1185">Reference proteome</keyword>
<feature type="compositionally biased region" description="Gly residues" evidence="6">
    <location>
        <begin position="247"/>
        <end position="258"/>
    </location>
</feature>
<dbReference type="Proteomes" id="UP000242525">
    <property type="component" value="Unassembled WGS sequence"/>
</dbReference>
<dbReference type="GO" id="GO:0043015">
    <property type="term" value="F:gamma-tubulin binding"/>
    <property type="evidence" value="ECO:0007669"/>
    <property type="project" value="InterPro"/>
</dbReference>
<dbReference type="Pfam" id="PF17681">
    <property type="entry name" value="GCP_N_terminal"/>
    <property type="match status" value="2"/>
</dbReference>
<feature type="domain" description="Gamma tubulin complex component protein N-terminal" evidence="8">
    <location>
        <begin position="274"/>
        <end position="443"/>
    </location>
</feature>
<feature type="region of interest" description="Disordered" evidence="6">
    <location>
        <begin position="244"/>
        <end position="273"/>
    </location>
</feature>
<dbReference type="GO" id="GO:0031122">
    <property type="term" value="P:cytoplasmic microtubule organization"/>
    <property type="evidence" value="ECO:0007669"/>
    <property type="project" value="TreeGrafter"/>
</dbReference>
<evidence type="ECO:0000259" key="8">
    <source>
        <dbReference type="Pfam" id="PF17681"/>
    </source>
</evidence>
<dbReference type="OrthoDB" id="2192946at2759"/>
<dbReference type="InterPro" id="IPR042241">
    <property type="entry name" value="GCP_C_sf"/>
</dbReference>
<evidence type="ECO:0000259" key="7">
    <source>
        <dbReference type="Pfam" id="PF04130"/>
    </source>
</evidence>
<feature type="domain" description="Gamma tubulin complex component protein N-terminal" evidence="8">
    <location>
        <begin position="76"/>
        <end position="204"/>
    </location>
</feature>
<evidence type="ECO:0000256" key="4">
    <source>
        <dbReference type="ARBA" id="ARBA00023212"/>
    </source>
</evidence>
<evidence type="ECO:0000256" key="1">
    <source>
        <dbReference type="ARBA" id="ARBA00010337"/>
    </source>
</evidence>
<comment type="similarity">
    <text evidence="1 5">Belongs to the TUBGCP family.</text>
</comment>
<dbReference type="AlphaFoldDB" id="A0A0J9X8A2"/>
<keyword evidence="2 5" id="KW-0963">Cytoplasm</keyword>
<sequence>MAADLRTSDSRRRHEEWAPQVELNSDAPTAAALATKILPIPKYSQAPARFRQQQNTNQPPPNLSEISATNQEALVIEDLLYILMGVEGTYVRFSDTFDLSLEFDRLKGPEFRVNKYVSSSLKDLTKRVVAIATAYMGLREFLDYQSKREFGMVNQALCASLRENLLKEYSMLVGQLEYQFYNGPGAFSLQQLQLQLMDIGKKLQQGYELGQIILRENAKKSEEAVRSTFDDDLDKVIESLKLNNNSGGRGSGDNGASGGAQSDNGTLNQLLNPTSKSNVCKGGTILRILSRRLTEYSGDPDARQLFTQLLQDASKPYLRMLDLWINKGIILDPHEEFLVREKQGLSKKAADMDYSDEYWDKRYTVRKDDLPIEFDSPQVYERILLTGKYLNVIRECGGAIDEEDSRSSNEFTQYRSISDGRILKSLSKAYTRANRALLDLIIKTHDLRTRLRSLKHYFFLDRADFFINFMDIAERELVKPLAQSGSKSKLQYLLDMALRQPGSLSSNDPFRDEVLVDISNISVTDYLLKIVSVTGMDPNEALGLVKGNDRTEIVERMVHTGPGSTSTHPSGISSTSSASRLTVIQGLQLDFNIPFPLSLVLSRKTILRYQLIFRHLVEIKNIERILKTSWIESQKEGNMWVPEELRDWKLKAANLRAKMNLFIQQILYFCTMEVIEPNWKKFAARNLGSAADGDGLSPTLAPTATVDGLMEQHVFYLDTCMKECMLTNEKLLKLQNKLFSACRLFGEFLLNKGKATVKLLAATENSSGVRPKRPINHKTGLEVSDEELLKYLQNSLKQYENSFDHHVKVLIEALNYYSTTETTVLLNLSHQLQVFFELA</sequence>
<evidence type="ECO:0000256" key="5">
    <source>
        <dbReference type="RuleBase" id="RU363050"/>
    </source>
</evidence>
<reference evidence="9" key="1">
    <citation type="submission" date="2014-03" db="EMBL/GenBank/DDBJ databases">
        <authorList>
            <person name="Casaregola S."/>
        </authorList>
    </citation>
    <scope>NUCLEOTIDE SEQUENCE [LARGE SCALE GENOMIC DNA]</scope>
    <source>
        <strain evidence="9">CLIB 918</strain>
    </source>
</reference>
<name>A0A0J9X8A2_GEOCN</name>
<gene>
    <name evidence="9" type="ORF">BN980_GECA05s00780g</name>
</gene>
<dbReference type="GO" id="GO:0044732">
    <property type="term" value="C:mitotic spindle pole body"/>
    <property type="evidence" value="ECO:0007669"/>
    <property type="project" value="TreeGrafter"/>
</dbReference>
<dbReference type="Gene3D" id="1.20.120.1900">
    <property type="entry name" value="Gamma-tubulin complex, C-terminal domain"/>
    <property type="match status" value="1"/>
</dbReference>
<dbReference type="GO" id="GO:0005874">
    <property type="term" value="C:microtubule"/>
    <property type="evidence" value="ECO:0007669"/>
    <property type="project" value="UniProtKB-KW"/>
</dbReference>
<dbReference type="GO" id="GO:0051225">
    <property type="term" value="P:spindle assembly"/>
    <property type="evidence" value="ECO:0007669"/>
    <property type="project" value="TreeGrafter"/>
</dbReference>
<dbReference type="STRING" id="1173061.A0A0J9X8A2"/>
<dbReference type="GO" id="GO:0000278">
    <property type="term" value="P:mitotic cell cycle"/>
    <property type="evidence" value="ECO:0007669"/>
    <property type="project" value="TreeGrafter"/>
</dbReference>
<accession>A0A0J9X8A2</accession>
<proteinExistence type="inferred from homology"/>
<dbReference type="InterPro" id="IPR040457">
    <property type="entry name" value="GCP_C"/>
</dbReference>
<dbReference type="GO" id="GO:0051011">
    <property type="term" value="F:microtubule minus-end binding"/>
    <property type="evidence" value="ECO:0007669"/>
    <property type="project" value="TreeGrafter"/>
</dbReference>
<dbReference type="GO" id="GO:0051321">
    <property type="term" value="P:meiotic cell cycle"/>
    <property type="evidence" value="ECO:0007669"/>
    <property type="project" value="TreeGrafter"/>
</dbReference>
<dbReference type="GO" id="GO:0000930">
    <property type="term" value="C:gamma-tubulin complex"/>
    <property type="evidence" value="ECO:0007669"/>
    <property type="project" value="UniProtKB-ARBA"/>
</dbReference>
<dbReference type="PANTHER" id="PTHR19302">
    <property type="entry name" value="GAMMA TUBULIN COMPLEX PROTEIN"/>
    <property type="match status" value="1"/>
</dbReference>
<dbReference type="InterPro" id="IPR041470">
    <property type="entry name" value="GCP_N"/>
</dbReference>
<dbReference type="GO" id="GO:0000922">
    <property type="term" value="C:spindle pole"/>
    <property type="evidence" value="ECO:0007669"/>
    <property type="project" value="InterPro"/>
</dbReference>
<feature type="compositionally biased region" description="Polar residues" evidence="6">
    <location>
        <begin position="264"/>
        <end position="273"/>
    </location>
</feature>
<dbReference type="Pfam" id="PF04130">
    <property type="entry name" value="GCP_C_terminal"/>
    <property type="match status" value="1"/>
</dbReference>
<evidence type="ECO:0000313" key="10">
    <source>
        <dbReference type="Proteomes" id="UP000242525"/>
    </source>
</evidence>
<feature type="domain" description="Gamma tubulin complex component C-terminal" evidence="7">
    <location>
        <begin position="447"/>
        <end position="833"/>
    </location>
</feature>
<keyword evidence="3 5" id="KW-0493">Microtubule</keyword>
<feature type="region of interest" description="Disordered" evidence="6">
    <location>
        <begin position="1"/>
        <end position="23"/>
    </location>
</feature>
<dbReference type="EMBL" id="CCBN010000005">
    <property type="protein sequence ID" value="CDO53376.1"/>
    <property type="molecule type" value="Genomic_DNA"/>
</dbReference>
<comment type="subcellular location">
    <subcellularLocation>
        <location evidence="5">Cytoplasm</location>
        <location evidence="5">Cytoskeleton</location>
        <location evidence="5">Microtubule organizing center</location>
    </subcellularLocation>
</comment>
<dbReference type="PANTHER" id="PTHR19302:SF13">
    <property type="entry name" value="GAMMA-TUBULIN COMPLEX COMPONENT 2"/>
    <property type="match status" value="1"/>
</dbReference>
<dbReference type="GO" id="GO:0007020">
    <property type="term" value="P:microtubule nucleation"/>
    <property type="evidence" value="ECO:0007669"/>
    <property type="project" value="InterPro"/>
</dbReference>
<comment type="caution">
    <text evidence="9">The sequence shown here is derived from an EMBL/GenBank/DDBJ whole genome shotgun (WGS) entry which is preliminary data.</text>
</comment>
<evidence type="ECO:0000256" key="2">
    <source>
        <dbReference type="ARBA" id="ARBA00022490"/>
    </source>
</evidence>
<dbReference type="InterPro" id="IPR007259">
    <property type="entry name" value="GCP"/>
</dbReference>
<organism evidence="9 10">
    <name type="scientific">Geotrichum candidum</name>
    <name type="common">Oospora lactis</name>
    <name type="synonym">Dipodascus geotrichum</name>
    <dbReference type="NCBI Taxonomy" id="1173061"/>
    <lineage>
        <taxon>Eukaryota</taxon>
        <taxon>Fungi</taxon>
        <taxon>Dikarya</taxon>
        <taxon>Ascomycota</taxon>
        <taxon>Saccharomycotina</taxon>
        <taxon>Dipodascomycetes</taxon>
        <taxon>Dipodascales</taxon>
        <taxon>Dipodascaceae</taxon>
        <taxon>Geotrichum</taxon>
    </lineage>
</organism>
<evidence type="ECO:0000256" key="3">
    <source>
        <dbReference type="ARBA" id="ARBA00022701"/>
    </source>
</evidence>